<name>A0A7C8BSA1_9ACTN</name>
<keyword evidence="6" id="KW-1185">Reference proteome</keyword>
<dbReference type="Proteomes" id="UP000479639">
    <property type="component" value="Unassembled WGS sequence"/>
</dbReference>
<accession>A0A7C8BSA1</accession>
<dbReference type="InterPro" id="IPR023430">
    <property type="entry name" value="Pept_HybD-like_dom_sf"/>
</dbReference>
<evidence type="ECO:0000256" key="2">
    <source>
        <dbReference type="ARBA" id="ARBA00022670"/>
    </source>
</evidence>
<dbReference type="PANTHER" id="PTHR30302:SF1">
    <property type="entry name" value="HYDROGENASE 2 MATURATION PROTEASE"/>
    <property type="match status" value="1"/>
</dbReference>
<dbReference type="GO" id="GO:0016485">
    <property type="term" value="P:protein processing"/>
    <property type="evidence" value="ECO:0007669"/>
    <property type="project" value="TreeGrafter"/>
</dbReference>
<dbReference type="SUPFAM" id="SSF53163">
    <property type="entry name" value="HybD-like"/>
    <property type="match status" value="1"/>
</dbReference>
<dbReference type="InterPro" id="IPR000671">
    <property type="entry name" value="Peptidase_A31"/>
</dbReference>
<protein>
    <submittedName>
        <fullName evidence="5">Hydrogenase maturation protease</fullName>
    </submittedName>
</protein>
<keyword evidence="3" id="KW-0064">Aspartyl protease</keyword>
<gene>
    <name evidence="5" type="ORF">F8D48_07140</name>
</gene>
<dbReference type="RefSeq" id="WP_151430779.1">
    <property type="nucleotide sequence ID" value="NZ_JANJZI010000001.1"/>
</dbReference>
<dbReference type="Pfam" id="PF01750">
    <property type="entry name" value="HycI"/>
    <property type="match status" value="1"/>
</dbReference>
<dbReference type="PANTHER" id="PTHR30302">
    <property type="entry name" value="HYDROGENASE 1 MATURATION PROTEASE"/>
    <property type="match status" value="1"/>
</dbReference>
<sequence length="200" mass="21024">MSAPDGERGARPVANAPEGVADVTACPARKACAAPDPSRTAAVFFVGNRLMLDDGVGPAAYDEIVAAYDIPDNVTLLDVGCMALDMLSYVDRCDLILTVDAVDGTGDAPGTVYRFEPEAMARHSGPEASLHDLKLVDLFDAASLMGYEAEGYCLGMQVGNPSPEQFCVGLTPECAAALPLLVETVVAELSRRGFPLTRKD</sequence>
<evidence type="ECO:0000313" key="6">
    <source>
        <dbReference type="Proteomes" id="UP000479639"/>
    </source>
</evidence>
<evidence type="ECO:0000256" key="1">
    <source>
        <dbReference type="ARBA" id="ARBA00006814"/>
    </source>
</evidence>
<dbReference type="GO" id="GO:0004190">
    <property type="term" value="F:aspartic-type endopeptidase activity"/>
    <property type="evidence" value="ECO:0007669"/>
    <property type="project" value="UniProtKB-KW"/>
</dbReference>
<dbReference type="EMBL" id="WAJS01000019">
    <property type="protein sequence ID" value="KAB1646998.1"/>
    <property type="molecule type" value="Genomic_DNA"/>
</dbReference>
<dbReference type="GO" id="GO:0008047">
    <property type="term" value="F:enzyme activator activity"/>
    <property type="evidence" value="ECO:0007669"/>
    <property type="project" value="InterPro"/>
</dbReference>
<proteinExistence type="inferred from homology"/>
<comment type="similarity">
    <text evidence="1">Belongs to the peptidase A31 family.</text>
</comment>
<dbReference type="AlphaFoldDB" id="A0A7C8BSA1"/>
<keyword evidence="2 5" id="KW-0645">Protease</keyword>
<evidence type="ECO:0000256" key="4">
    <source>
        <dbReference type="ARBA" id="ARBA00022801"/>
    </source>
</evidence>
<dbReference type="PRINTS" id="PR00446">
    <property type="entry name" value="HYDRGNUPTAKE"/>
</dbReference>
<comment type="caution">
    <text evidence="5">The sequence shown here is derived from an EMBL/GenBank/DDBJ whole genome shotgun (WGS) entry which is preliminary data.</text>
</comment>
<evidence type="ECO:0000256" key="3">
    <source>
        <dbReference type="ARBA" id="ARBA00022750"/>
    </source>
</evidence>
<dbReference type="Gene3D" id="3.40.50.1450">
    <property type="entry name" value="HybD-like"/>
    <property type="match status" value="1"/>
</dbReference>
<evidence type="ECO:0000313" key="5">
    <source>
        <dbReference type="EMBL" id="KAB1646998.1"/>
    </source>
</evidence>
<dbReference type="NCBIfam" id="TIGR00072">
    <property type="entry name" value="hydrog_prot"/>
    <property type="match status" value="1"/>
</dbReference>
<keyword evidence="4" id="KW-0378">Hydrolase</keyword>
<organism evidence="5 6">
    <name type="scientific">Adlercreutzia muris</name>
    <dbReference type="NCBI Taxonomy" id="1796610"/>
    <lineage>
        <taxon>Bacteria</taxon>
        <taxon>Bacillati</taxon>
        <taxon>Actinomycetota</taxon>
        <taxon>Coriobacteriia</taxon>
        <taxon>Eggerthellales</taxon>
        <taxon>Eggerthellaceae</taxon>
        <taxon>Adlercreutzia</taxon>
    </lineage>
</organism>
<reference evidence="5 6" key="1">
    <citation type="submission" date="2019-09" db="EMBL/GenBank/DDBJ databases">
        <title>Whole genome shotgun sequencing (WGS) of Ellagibacter isourolithinifaciens DSM 104140(T) and Adlercreutzia muris DSM 29508(T).</title>
        <authorList>
            <person name="Stoll D.A."/>
            <person name="Danylec N."/>
            <person name="Huch M."/>
        </authorList>
    </citation>
    <scope>NUCLEOTIDE SEQUENCE [LARGE SCALE GENOMIC DNA]</scope>
    <source>
        <strain evidence="5 6">DSM 29508</strain>
    </source>
</reference>